<reference evidence="1 2" key="1">
    <citation type="journal article" date="2010" name="Nature">
        <title>Genome sequencing and analysis of the model grass Brachypodium distachyon.</title>
        <authorList>
            <consortium name="International Brachypodium Initiative"/>
        </authorList>
    </citation>
    <scope>NUCLEOTIDE SEQUENCE [LARGE SCALE GENOMIC DNA]</scope>
    <source>
        <strain evidence="1 2">Bd21</strain>
    </source>
</reference>
<sequence>MYSWEKTLGRMMYDWIGIFPHASNSKSNLQSISASGLWVSEASHQKIKTELGFGNGP</sequence>
<dbReference type="Proteomes" id="UP000008810">
    <property type="component" value="Chromosome 1"/>
</dbReference>
<protein>
    <submittedName>
        <fullName evidence="1 2">Uncharacterized protein</fullName>
    </submittedName>
</protein>
<keyword evidence="3" id="KW-1185">Reference proteome</keyword>
<dbReference type="InParanoid" id="A0A2K2DPU3"/>
<dbReference type="EMBL" id="CM000880">
    <property type="protein sequence ID" value="PNT76295.1"/>
    <property type="molecule type" value="Genomic_DNA"/>
</dbReference>
<dbReference type="EnsemblPlants" id="PNT76295">
    <property type="protein sequence ID" value="PNT76295"/>
    <property type="gene ID" value="BRADI_1g46843v3"/>
</dbReference>
<evidence type="ECO:0000313" key="1">
    <source>
        <dbReference type="EMBL" id="PNT76295.1"/>
    </source>
</evidence>
<dbReference type="AlphaFoldDB" id="A0A2K2DPU3"/>
<evidence type="ECO:0000313" key="3">
    <source>
        <dbReference type="Proteomes" id="UP000008810"/>
    </source>
</evidence>
<name>A0A2K2DPU3_BRADI</name>
<accession>A0A2K2DPU3</accession>
<proteinExistence type="predicted"/>
<gene>
    <name evidence="1" type="ORF">BRADI_1g46843v3</name>
</gene>
<reference evidence="1" key="2">
    <citation type="submission" date="2017-06" db="EMBL/GenBank/DDBJ databases">
        <title>WGS assembly of Brachypodium distachyon.</title>
        <authorList>
            <consortium name="The International Brachypodium Initiative"/>
            <person name="Lucas S."/>
            <person name="Harmon-Smith M."/>
            <person name="Lail K."/>
            <person name="Tice H."/>
            <person name="Grimwood J."/>
            <person name="Bruce D."/>
            <person name="Barry K."/>
            <person name="Shu S."/>
            <person name="Lindquist E."/>
            <person name="Wang M."/>
            <person name="Pitluck S."/>
            <person name="Vogel J.P."/>
            <person name="Garvin D.F."/>
            <person name="Mockler T.C."/>
            <person name="Schmutz J."/>
            <person name="Rokhsar D."/>
            <person name="Bevan M.W."/>
        </authorList>
    </citation>
    <scope>NUCLEOTIDE SEQUENCE</scope>
    <source>
        <strain evidence="1">Bd21</strain>
    </source>
</reference>
<dbReference type="Gramene" id="PNT76295">
    <property type="protein sequence ID" value="PNT76295"/>
    <property type="gene ID" value="BRADI_1g46843v3"/>
</dbReference>
<evidence type="ECO:0000313" key="2">
    <source>
        <dbReference type="EnsemblPlants" id="PNT76295"/>
    </source>
</evidence>
<organism evidence="1">
    <name type="scientific">Brachypodium distachyon</name>
    <name type="common">Purple false brome</name>
    <name type="synonym">Trachynia distachya</name>
    <dbReference type="NCBI Taxonomy" id="15368"/>
    <lineage>
        <taxon>Eukaryota</taxon>
        <taxon>Viridiplantae</taxon>
        <taxon>Streptophyta</taxon>
        <taxon>Embryophyta</taxon>
        <taxon>Tracheophyta</taxon>
        <taxon>Spermatophyta</taxon>
        <taxon>Magnoliopsida</taxon>
        <taxon>Liliopsida</taxon>
        <taxon>Poales</taxon>
        <taxon>Poaceae</taxon>
        <taxon>BOP clade</taxon>
        <taxon>Pooideae</taxon>
        <taxon>Stipodae</taxon>
        <taxon>Brachypodieae</taxon>
        <taxon>Brachypodium</taxon>
    </lineage>
</organism>
<reference evidence="2" key="3">
    <citation type="submission" date="2018-08" db="UniProtKB">
        <authorList>
            <consortium name="EnsemblPlants"/>
        </authorList>
    </citation>
    <scope>IDENTIFICATION</scope>
    <source>
        <strain evidence="2">cv. Bd21</strain>
    </source>
</reference>